<organism evidence="2 3">
    <name type="scientific">Dermatophagoides farinae</name>
    <name type="common">American house dust mite</name>
    <dbReference type="NCBI Taxonomy" id="6954"/>
    <lineage>
        <taxon>Eukaryota</taxon>
        <taxon>Metazoa</taxon>
        <taxon>Ecdysozoa</taxon>
        <taxon>Arthropoda</taxon>
        <taxon>Chelicerata</taxon>
        <taxon>Arachnida</taxon>
        <taxon>Acari</taxon>
        <taxon>Acariformes</taxon>
        <taxon>Sarcoptiformes</taxon>
        <taxon>Astigmata</taxon>
        <taxon>Psoroptidia</taxon>
        <taxon>Analgoidea</taxon>
        <taxon>Pyroglyphidae</taxon>
        <taxon>Dermatophagoidinae</taxon>
        <taxon>Dermatophagoides</taxon>
    </lineage>
</organism>
<reference evidence="2" key="2">
    <citation type="journal article" date="2022" name="Res Sq">
        <title>Comparative Genomics Reveals Insights into the Divergent Evolution of Astigmatic Mites and Household Pest Adaptations.</title>
        <authorList>
            <person name="Xiong Q."/>
            <person name="Wan A.T.-Y."/>
            <person name="Liu X.-Y."/>
            <person name="Fung C.S.-H."/>
            <person name="Xiao X."/>
            <person name="Malainual N."/>
            <person name="Hou J."/>
            <person name="Wang L."/>
            <person name="Wang M."/>
            <person name="Yang K."/>
            <person name="Cui Y."/>
            <person name="Leung E."/>
            <person name="Nong W."/>
            <person name="Shin S.-K."/>
            <person name="Au S."/>
            <person name="Jeong K.Y."/>
            <person name="Chew F.T."/>
            <person name="Hui J."/>
            <person name="Leung T.F."/>
            <person name="Tungtrongchitr A."/>
            <person name="Zhong N."/>
            <person name="Liu Z."/>
            <person name="Tsui S."/>
        </authorList>
    </citation>
    <scope>NUCLEOTIDE SEQUENCE</scope>
    <source>
        <strain evidence="2">Derf</strain>
        <tissue evidence="2">Whole organism</tissue>
    </source>
</reference>
<dbReference type="AlphaFoldDB" id="A0A922I0E4"/>
<evidence type="ECO:0000313" key="2">
    <source>
        <dbReference type="EMBL" id="KAH9516218.1"/>
    </source>
</evidence>
<evidence type="ECO:0000313" key="3">
    <source>
        <dbReference type="Proteomes" id="UP000790347"/>
    </source>
</evidence>
<dbReference type="EMBL" id="ASGP02000003">
    <property type="protein sequence ID" value="KAH9516218.1"/>
    <property type="molecule type" value="Genomic_DNA"/>
</dbReference>
<reference evidence="2" key="1">
    <citation type="submission" date="2013-05" db="EMBL/GenBank/DDBJ databases">
        <authorList>
            <person name="Yim A.K.Y."/>
            <person name="Chan T.F."/>
            <person name="Ji K.M."/>
            <person name="Liu X.Y."/>
            <person name="Zhou J.W."/>
            <person name="Li R.Q."/>
            <person name="Yang K.Y."/>
            <person name="Li J."/>
            <person name="Li M."/>
            <person name="Law P.T.W."/>
            <person name="Wu Y.L."/>
            <person name="Cai Z.L."/>
            <person name="Qin H."/>
            <person name="Bao Y."/>
            <person name="Leung R.K.K."/>
            <person name="Ng P.K.S."/>
            <person name="Zou J."/>
            <person name="Zhong X.J."/>
            <person name="Ran P.X."/>
            <person name="Zhong N.S."/>
            <person name="Liu Z.G."/>
            <person name="Tsui S.K.W."/>
        </authorList>
    </citation>
    <scope>NUCLEOTIDE SEQUENCE</scope>
    <source>
        <strain evidence="2">Derf</strain>
        <tissue evidence="2">Whole organism</tissue>
    </source>
</reference>
<comment type="caution">
    <text evidence="2">The sequence shown here is derived from an EMBL/GenBank/DDBJ whole genome shotgun (WGS) entry which is preliminary data.</text>
</comment>
<keyword evidence="3" id="KW-1185">Reference proteome</keyword>
<proteinExistence type="predicted"/>
<feature type="region of interest" description="Disordered" evidence="1">
    <location>
        <begin position="131"/>
        <end position="175"/>
    </location>
</feature>
<gene>
    <name evidence="2" type="ORF">DERF_006972</name>
</gene>
<name>A0A922I0E4_DERFA</name>
<accession>A0A922I0E4</accession>
<sequence length="175" mass="19788">MYSGVDRPALRAAATNSFNGRPSFSPNERSRIKGSVMIHLESSDSNIVHYVKWFEFIFRISRQFRICHTFDSKIQETTTMGKFKLSPKSQWLQDVDKLIKIHDGLVQKEAERRRRKQEKKLKRHLANVISAKKNDNKINTSSSSSSSSSSTSSSSINCSLGTSVVDKTENDSEGK</sequence>
<protein>
    <submittedName>
        <fullName evidence="2">Uncharacterized protein</fullName>
    </submittedName>
</protein>
<evidence type="ECO:0000256" key="1">
    <source>
        <dbReference type="SAM" id="MobiDB-lite"/>
    </source>
</evidence>
<feature type="compositionally biased region" description="Basic and acidic residues" evidence="1">
    <location>
        <begin position="166"/>
        <end position="175"/>
    </location>
</feature>
<feature type="compositionally biased region" description="Low complexity" evidence="1">
    <location>
        <begin position="140"/>
        <end position="155"/>
    </location>
</feature>
<dbReference type="Proteomes" id="UP000790347">
    <property type="component" value="Unassembled WGS sequence"/>
</dbReference>